<dbReference type="InterPro" id="IPR055768">
    <property type="entry name" value="DUF7344"/>
</dbReference>
<gene>
    <name evidence="4" type="ORF">GCM10009030_20060</name>
</gene>
<comment type="caution">
    <text evidence="4">The sequence shown here is derived from an EMBL/GenBank/DDBJ whole genome shotgun (WGS) entry which is preliminary data.</text>
</comment>
<feature type="region of interest" description="Disordered" evidence="1">
    <location>
        <begin position="1"/>
        <end position="32"/>
    </location>
</feature>
<feature type="domain" description="DUF7344" evidence="3">
    <location>
        <begin position="36"/>
        <end position="112"/>
    </location>
</feature>
<evidence type="ECO:0000313" key="4">
    <source>
        <dbReference type="EMBL" id="GGN94068.1"/>
    </source>
</evidence>
<evidence type="ECO:0000259" key="3">
    <source>
        <dbReference type="Pfam" id="PF24035"/>
    </source>
</evidence>
<evidence type="ECO:0000256" key="2">
    <source>
        <dbReference type="SAM" id="Phobius"/>
    </source>
</evidence>
<reference evidence="4" key="1">
    <citation type="journal article" date="2014" name="Int. J. Syst. Evol. Microbiol.">
        <title>Complete genome sequence of Corynebacterium casei LMG S-19264T (=DSM 44701T), isolated from a smear-ripened cheese.</title>
        <authorList>
            <consortium name="US DOE Joint Genome Institute (JGI-PGF)"/>
            <person name="Walter F."/>
            <person name="Albersmeier A."/>
            <person name="Kalinowski J."/>
            <person name="Ruckert C."/>
        </authorList>
    </citation>
    <scope>NUCLEOTIDE SEQUENCE</scope>
    <source>
        <strain evidence="4">JCM 17820</strain>
    </source>
</reference>
<feature type="transmembrane region" description="Helical" evidence="2">
    <location>
        <begin position="166"/>
        <end position="185"/>
    </location>
</feature>
<accession>A0A830GKR6</accession>
<keyword evidence="2" id="KW-0472">Membrane</keyword>
<feature type="compositionally biased region" description="Polar residues" evidence="1">
    <location>
        <begin position="1"/>
        <end position="13"/>
    </location>
</feature>
<keyword evidence="2" id="KW-0812">Transmembrane</keyword>
<keyword evidence="2" id="KW-1133">Transmembrane helix</keyword>
<dbReference type="EMBL" id="BMOU01000003">
    <property type="protein sequence ID" value="GGN94068.1"/>
    <property type="molecule type" value="Genomic_DNA"/>
</dbReference>
<dbReference type="RefSeq" id="WP_188997029.1">
    <property type="nucleotide sequence ID" value="NZ_BMOU01000003.1"/>
</dbReference>
<dbReference type="Proteomes" id="UP000605784">
    <property type="component" value="Unassembled WGS sequence"/>
</dbReference>
<protein>
    <recommendedName>
        <fullName evidence="3">DUF7344 domain-containing protein</fullName>
    </recommendedName>
</protein>
<dbReference type="AlphaFoldDB" id="A0A830GKR6"/>
<proteinExistence type="predicted"/>
<name>A0A830GKR6_9EURY</name>
<evidence type="ECO:0000313" key="5">
    <source>
        <dbReference type="Proteomes" id="UP000605784"/>
    </source>
</evidence>
<reference evidence="4" key="2">
    <citation type="submission" date="2020-09" db="EMBL/GenBank/DDBJ databases">
        <authorList>
            <person name="Sun Q."/>
            <person name="Ohkuma M."/>
        </authorList>
    </citation>
    <scope>NUCLEOTIDE SEQUENCE</scope>
    <source>
        <strain evidence="4">JCM 17820</strain>
    </source>
</reference>
<evidence type="ECO:0000256" key="1">
    <source>
        <dbReference type="SAM" id="MobiDB-lite"/>
    </source>
</evidence>
<organism evidence="4 5">
    <name type="scientific">Haloarcula pellucida</name>
    <dbReference type="NCBI Taxonomy" id="1427151"/>
    <lineage>
        <taxon>Archaea</taxon>
        <taxon>Methanobacteriati</taxon>
        <taxon>Methanobacteriota</taxon>
        <taxon>Stenosarchaea group</taxon>
        <taxon>Halobacteria</taxon>
        <taxon>Halobacteriales</taxon>
        <taxon>Haloarculaceae</taxon>
        <taxon>Haloarcula</taxon>
    </lineage>
</organism>
<feature type="transmembrane region" description="Helical" evidence="2">
    <location>
        <begin position="141"/>
        <end position="160"/>
    </location>
</feature>
<sequence length="189" mass="20693">MILSKSSTRPSWLSSDEDESADSDRQDPALDEDAVYDLLGNERRRVCLKLLSQSDEVWDVSDLSERVAEIVSDPSTSPDDIYNSVYISLCQNHLPKLDEVDLVEYDSEAKTIHIGPAFDDIGRHWLADDQQPDTSPPAFRLTLAASVITVVAAGTTLLVAPALTSFTLPALLALHLLVLAVEAGIRQFS</sequence>
<dbReference type="Pfam" id="PF24035">
    <property type="entry name" value="DUF7344"/>
    <property type="match status" value="1"/>
</dbReference>
<keyword evidence="5" id="KW-1185">Reference proteome</keyword>